<evidence type="ECO:0000313" key="2">
    <source>
        <dbReference type="EMBL" id="KAJ1952615.1"/>
    </source>
</evidence>
<feature type="compositionally biased region" description="Polar residues" evidence="1">
    <location>
        <begin position="86"/>
        <end position="107"/>
    </location>
</feature>
<feature type="compositionally biased region" description="Polar residues" evidence="1">
    <location>
        <begin position="523"/>
        <end position="537"/>
    </location>
</feature>
<dbReference type="Proteomes" id="UP001150925">
    <property type="component" value="Unassembled WGS sequence"/>
</dbReference>
<keyword evidence="3" id="KW-1185">Reference proteome</keyword>
<comment type="caution">
    <text evidence="2">The sequence shown here is derived from an EMBL/GenBank/DDBJ whole genome shotgun (WGS) entry which is preliminary data.</text>
</comment>
<proteinExistence type="predicted"/>
<feature type="compositionally biased region" description="Basic residues" evidence="1">
    <location>
        <begin position="193"/>
        <end position="207"/>
    </location>
</feature>
<feature type="compositionally biased region" description="Polar residues" evidence="1">
    <location>
        <begin position="470"/>
        <end position="482"/>
    </location>
</feature>
<feature type="compositionally biased region" description="Low complexity" evidence="1">
    <location>
        <begin position="331"/>
        <end position="352"/>
    </location>
</feature>
<evidence type="ECO:0000256" key="1">
    <source>
        <dbReference type="SAM" id="MobiDB-lite"/>
    </source>
</evidence>
<feature type="compositionally biased region" description="Basic and acidic residues" evidence="1">
    <location>
        <begin position="434"/>
        <end position="444"/>
    </location>
</feature>
<reference evidence="2" key="1">
    <citation type="submission" date="2022-07" db="EMBL/GenBank/DDBJ databases">
        <title>Phylogenomic reconstructions and comparative analyses of Kickxellomycotina fungi.</title>
        <authorList>
            <person name="Reynolds N.K."/>
            <person name="Stajich J.E."/>
            <person name="Barry K."/>
            <person name="Grigoriev I.V."/>
            <person name="Crous P."/>
            <person name="Smith M.E."/>
        </authorList>
    </citation>
    <scope>NUCLEOTIDE SEQUENCE</scope>
    <source>
        <strain evidence="2">RSA 1196</strain>
    </source>
</reference>
<feature type="region of interest" description="Disordered" evidence="1">
    <location>
        <begin position="68"/>
        <end position="135"/>
    </location>
</feature>
<evidence type="ECO:0000313" key="3">
    <source>
        <dbReference type="Proteomes" id="UP001150925"/>
    </source>
</evidence>
<feature type="compositionally biased region" description="Polar residues" evidence="1">
    <location>
        <begin position="498"/>
        <end position="511"/>
    </location>
</feature>
<accession>A0A9W8DYV0</accession>
<gene>
    <name evidence="2" type="ORF">IWQ62_006183</name>
</gene>
<feature type="region of interest" description="Disordered" evidence="1">
    <location>
        <begin position="162"/>
        <end position="537"/>
    </location>
</feature>
<feature type="compositionally biased region" description="Polar residues" evidence="1">
    <location>
        <begin position="290"/>
        <end position="300"/>
    </location>
</feature>
<dbReference type="AlphaFoldDB" id="A0A9W8DYV0"/>
<name>A0A9W8DYV0_9FUNG</name>
<feature type="compositionally biased region" description="Polar residues" evidence="1">
    <location>
        <begin position="211"/>
        <end position="221"/>
    </location>
</feature>
<feature type="compositionally biased region" description="Basic residues" evidence="1">
    <location>
        <begin position="250"/>
        <end position="259"/>
    </location>
</feature>
<dbReference type="EMBL" id="JANBPY010003138">
    <property type="protein sequence ID" value="KAJ1952615.1"/>
    <property type="molecule type" value="Genomic_DNA"/>
</dbReference>
<feature type="non-terminal residue" evidence="2">
    <location>
        <position position="537"/>
    </location>
</feature>
<organism evidence="2 3">
    <name type="scientific">Dispira parvispora</name>
    <dbReference type="NCBI Taxonomy" id="1520584"/>
    <lineage>
        <taxon>Eukaryota</taxon>
        <taxon>Fungi</taxon>
        <taxon>Fungi incertae sedis</taxon>
        <taxon>Zoopagomycota</taxon>
        <taxon>Kickxellomycotina</taxon>
        <taxon>Dimargaritomycetes</taxon>
        <taxon>Dimargaritales</taxon>
        <taxon>Dimargaritaceae</taxon>
        <taxon>Dispira</taxon>
    </lineage>
</organism>
<sequence>MPDGGRPESDGLAFTPPTHVRTLAMAINRSKGLRTTPGGARRRGIAVDVSVPATAPRSVSQTAHHISLGAFDGHRPDDEVTPTRPRASNTLKRVSTPLAQSTAPTPSHKSDGKSTEFVAASPANRQSGVTPSAKLSREPLGVVLTPQFSPLCQSPQKLVVEVESPRPPSVVSSISAITGQSATPPAEEQPPKTRGRKRSTQPKRTRKAATTVKSSPANQASPIIDKARKESFSLTIVDRTLPTSPVMTRRSTRRSKQRSPAKLTEPETETKSNAVQPLTRRSRRKPPSKETATTDGTPNETPARRTTRRSTRQKSAVVSTEGVESEEPAPTTRTRTTRSARTATKTKAKLTAPESHSQAVVKEQPATQSRKRKSTNSDSLDADEVAPARTLRSRSAASKGATTKRPKRETKTPLESESIVVEPKPSRVTRRGAKTSETDKEEPVSVKPTTRATRSRRTTKRTLATEQDTDTVGTTEEVSQPASKRRRTATTTAARVTHQVSSRKTAASQAPKNEETSKKGPKATQSSTSNSPSAAAE</sequence>
<protein>
    <submittedName>
        <fullName evidence="2">Uncharacterized protein</fullName>
    </submittedName>
</protein>